<organism evidence="1 2">
    <name type="scientific">Hibiscus sabdariffa</name>
    <name type="common">roselle</name>
    <dbReference type="NCBI Taxonomy" id="183260"/>
    <lineage>
        <taxon>Eukaryota</taxon>
        <taxon>Viridiplantae</taxon>
        <taxon>Streptophyta</taxon>
        <taxon>Embryophyta</taxon>
        <taxon>Tracheophyta</taxon>
        <taxon>Spermatophyta</taxon>
        <taxon>Magnoliopsida</taxon>
        <taxon>eudicotyledons</taxon>
        <taxon>Gunneridae</taxon>
        <taxon>Pentapetalae</taxon>
        <taxon>rosids</taxon>
        <taxon>malvids</taxon>
        <taxon>Malvales</taxon>
        <taxon>Malvaceae</taxon>
        <taxon>Malvoideae</taxon>
        <taxon>Hibiscus</taxon>
    </lineage>
</organism>
<sequence length="86" mass="9650">MSLFAFWGKLVAKAFKDVEGEVSSKSIHRQAKQAKVWAELFEEHSVSIGYGMSIILQIASFQATLEQYKKKLNELEPVKSAEGMSI</sequence>
<protein>
    <submittedName>
        <fullName evidence="1">Uncharacterized protein</fullName>
    </submittedName>
</protein>
<evidence type="ECO:0000313" key="1">
    <source>
        <dbReference type="EMBL" id="KAK8521916.1"/>
    </source>
</evidence>
<reference evidence="1 2" key="1">
    <citation type="journal article" date="2024" name="G3 (Bethesda)">
        <title>Genome assembly of Hibiscus sabdariffa L. provides insights into metabolisms of medicinal natural products.</title>
        <authorList>
            <person name="Kim T."/>
        </authorList>
    </citation>
    <scope>NUCLEOTIDE SEQUENCE [LARGE SCALE GENOMIC DNA]</scope>
    <source>
        <strain evidence="1">TK-2024</strain>
        <tissue evidence="1">Old leaves</tissue>
    </source>
</reference>
<keyword evidence="2" id="KW-1185">Reference proteome</keyword>
<dbReference type="EMBL" id="JBBPBM010000046">
    <property type="protein sequence ID" value="KAK8521916.1"/>
    <property type="molecule type" value="Genomic_DNA"/>
</dbReference>
<name>A0ABR2CS03_9ROSI</name>
<dbReference type="Proteomes" id="UP001472677">
    <property type="component" value="Unassembled WGS sequence"/>
</dbReference>
<evidence type="ECO:0000313" key="2">
    <source>
        <dbReference type="Proteomes" id="UP001472677"/>
    </source>
</evidence>
<proteinExistence type="predicted"/>
<gene>
    <name evidence="1" type="ORF">V6N12_066488</name>
</gene>
<accession>A0ABR2CS03</accession>
<comment type="caution">
    <text evidence="1">The sequence shown here is derived from an EMBL/GenBank/DDBJ whole genome shotgun (WGS) entry which is preliminary data.</text>
</comment>